<dbReference type="SUPFAM" id="SSF117281">
    <property type="entry name" value="Kelch motif"/>
    <property type="match status" value="1"/>
</dbReference>
<feature type="chain" id="PRO_5013211611" evidence="1">
    <location>
        <begin position="24"/>
        <end position="326"/>
    </location>
</feature>
<dbReference type="AlphaFoldDB" id="A0A226CVH3"/>
<dbReference type="OrthoDB" id="432528at2759"/>
<keyword evidence="1" id="KW-0732">Signal</keyword>
<evidence type="ECO:0000313" key="2">
    <source>
        <dbReference type="EMBL" id="OXA36760.1"/>
    </source>
</evidence>
<evidence type="ECO:0000313" key="3">
    <source>
        <dbReference type="Proteomes" id="UP000198287"/>
    </source>
</evidence>
<protein>
    <submittedName>
        <fullName evidence="2">Uncharacterized protein</fullName>
    </submittedName>
</protein>
<sequence>MSRNTQCIVTIFLSYFAIYPTHSTETLTLQKSSSVFPHRLVDAITLYDNLDSIYIFGGESDTPSSNIYRYSIADDTLTLLTSTEPSIHAGSVNIDTSGNVFLFKNRTAHIFDPKLYTLTPIAALDDYTSVDHATPAKYNDTSNRLYFLRGSHPYASCFDMETLQGASIISHWNRAYAFYPNPTGPGTPQYQQITFIDLRTFDLSYTGTRSLPVLHSPPGVVKVGSDFYLIEGRDHTNPLFPSNGLLRYIPEENRPVFLPVQNFMINQTQIFRGGSSVYVEKLDRIYIFGGETLDGSSGKKVKAEGHNDIWYIDLGQSKAGNKDENP</sequence>
<dbReference type="EMBL" id="LNIX01000074">
    <property type="protein sequence ID" value="OXA36760.1"/>
    <property type="molecule type" value="Genomic_DNA"/>
</dbReference>
<proteinExistence type="predicted"/>
<feature type="signal peptide" evidence="1">
    <location>
        <begin position="1"/>
        <end position="23"/>
    </location>
</feature>
<dbReference type="InterPro" id="IPR015915">
    <property type="entry name" value="Kelch-typ_b-propeller"/>
</dbReference>
<organism evidence="2 3">
    <name type="scientific">Folsomia candida</name>
    <name type="common">Springtail</name>
    <dbReference type="NCBI Taxonomy" id="158441"/>
    <lineage>
        <taxon>Eukaryota</taxon>
        <taxon>Metazoa</taxon>
        <taxon>Ecdysozoa</taxon>
        <taxon>Arthropoda</taxon>
        <taxon>Hexapoda</taxon>
        <taxon>Collembola</taxon>
        <taxon>Entomobryomorpha</taxon>
        <taxon>Isotomoidea</taxon>
        <taxon>Isotomidae</taxon>
        <taxon>Proisotominae</taxon>
        <taxon>Folsomia</taxon>
    </lineage>
</organism>
<evidence type="ECO:0000256" key="1">
    <source>
        <dbReference type="SAM" id="SignalP"/>
    </source>
</evidence>
<keyword evidence="3" id="KW-1185">Reference proteome</keyword>
<name>A0A226CVH3_FOLCA</name>
<accession>A0A226CVH3</accession>
<reference evidence="2 3" key="1">
    <citation type="submission" date="2015-12" db="EMBL/GenBank/DDBJ databases">
        <title>The genome of Folsomia candida.</title>
        <authorList>
            <person name="Faddeeva A."/>
            <person name="Derks M.F."/>
            <person name="Anvar Y."/>
            <person name="Smit S."/>
            <person name="Van Straalen N."/>
            <person name="Roelofs D."/>
        </authorList>
    </citation>
    <scope>NUCLEOTIDE SEQUENCE [LARGE SCALE GENOMIC DNA]</scope>
    <source>
        <strain evidence="2 3">VU population</strain>
        <tissue evidence="2">Whole body</tissue>
    </source>
</reference>
<comment type="caution">
    <text evidence="2">The sequence shown here is derived from an EMBL/GenBank/DDBJ whole genome shotgun (WGS) entry which is preliminary data.</text>
</comment>
<dbReference type="Proteomes" id="UP000198287">
    <property type="component" value="Unassembled WGS sequence"/>
</dbReference>
<gene>
    <name evidence="2" type="ORF">Fcan01_28471</name>
</gene>
<dbReference type="Gene3D" id="2.120.10.80">
    <property type="entry name" value="Kelch-type beta propeller"/>
    <property type="match status" value="1"/>
</dbReference>